<feature type="transmembrane region" description="Helical" evidence="6">
    <location>
        <begin position="101"/>
        <end position="124"/>
    </location>
</feature>
<name>A0AAV9BZ79_ACOGR</name>
<feature type="transmembrane region" description="Helical" evidence="6">
    <location>
        <begin position="174"/>
        <end position="192"/>
    </location>
</feature>
<evidence type="ECO:0000256" key="4">
    <source>
        <dbReference type="ARBA" id="ARBA00022989"/>
    </source>
</evidence>
<feature type="transmembrane region" description="Helical" evidence="6">
    <location>
        <begin position="488"/>
        <end position="509"/>
    </location>
</feature>
<dbReference type="PANTHER" id="PTHR11206">
    <property type="entry name" value="MULTIDRUG RESISTANCE PROTEIN"/>
    <property type="match status" value="1"/>
</dbReference>
<feature type="transmembrane region" description="Helical" evidence="6">
    <location>
        <begin position="230"/>
        <end position="253"/>
    </location>
</feature>
<keyword evidence="3 6" id="KW-0812">Transmembrane</keyword>
<dbReference type="InterPro" id="IPR002528">
    <property type="entry name" value="MATE_fam"/>
</dbReference>
<reference evidence="7" key="1">
    <citation type="journal article" date="2023" name="Nat. Commun.">
        <title>Diploid and tetraploid genomes of Acorus and the evolution of monocots.</title>
        <authorList>
            <person name="Ma L."/>
            <person name="Liu K.W."/>
            <person name="Li Z."/>
            <person name="Hsiao Y.Y."/>
            <person name="Qi Y."/>
            <person name="Fu T."/>
            <person name="Tang G.D."/>
            <person name="Zhang D."/>
            <person name="Sun W.H."/>
            <person name="Liu D.K."/>
            <person name="Li Y."/>
            <person name="Chen G.Z."/>
            <person name="Liu X.D."/>
            <person name="Liao X.Y."/>
            <person name="Jiang Y.T."/>
            <person name="Yu X."/>
            <person name="Hao Y."/>
            <person name="Huang J."/>
            <person name="Zhao X.W."/>
            <person name="Ke S."/>
            <person name="Chen Y.Y."/>
            <person name="Wu W.L."/>
            <person name="Hsu J.L."/>
            <person name="Lin Y.F."/>
            <person name="Huang M.D."/>
            <person name="Li C.Y."/>
            <person name="Huang L."/>
            <person name="Wang Z.W."/>
            <person name="Zhao X."/>
            <person name="Zhong W.Y."/>
            <person name="Peng D.H."/>
            <person name="Ahmad S."/>
            <person name="Lan S."/>
            <person name="Zhang J.S."/>
            <person name="Tsai W.C."/>
            <person name="Van de Peer Y."/>
            <person name="Liu Z.J."/>
        </authorList>
    </citation>
    <scope>NUCLEOTIDE SEQUENCE</scope>
    <source>
        <strain evidence="7">SCP</strain>
    </source>
</reference>
<comment type="subcellular location">
    <subcellularLocation>
        <location evidence="1">Membrane</location>
        <topology evidence="1">Multi-pass membrane protein</topology>
    </subcellularLocation>
</comment>
<feature type="transmembrane region" description="Helical" evidence="6">
    <location>
        <begin position="354"/>
        <end position="378"/>
    </location>
</feature>
<keyword evidence="4 6" id="KW-1133">Transmembrane helix</keyword>
<dbReference type="GO" id="GO:0042910">
    <property type="term" value="F:xenobiotic transmembrane transporter activity"/>
    <property type="evidence" value="ECO:0007669"/>
    <property type="project" value="InterPro"/>
</dbReference>
<accession>A0AAV9BZ79</accession>
<keyword evidence="5 6" id="KW-0472">Membrane</keyword>
<reference evidence="7" key="2">
    <citation type="submission" date="2023-06" db="EMBL/GenBank/DDBJ databases">
        <authorList>
            <person name="Ma L."/>
            <person name="Liu K.-W."/>
            <person name="Li Z."/>
            <person name="Hsiao Y.-Y."/>
            <person name="Qi Y."/>
            <person name="Fu T."/>
            <person name="Tang G."/>
            <person name="Zhang D."/>
            <person name="Sun W.-H."/>
            <person name="Liu D.-K."/>
            <person name="Li Y."/>
            <person name="Chen G.-Z."/>
            <person name="Liu X.-D."/>
            <person name="Liao X.-Y."/>
            <person name="Jiang Y.-T."/>
            <person name="Yu X."/>
            <person name="Hao Y."/>
            <person name="Huang J."/>
            <person name="Zhao X.-W."/>
            <person name="Ke S."/>
            <person name="Chen Y.-Y."/>
            <person name="Wu W.-L."/>
            <person name="Hsu J.-L."/>
            <person name="Lin Y.-F."/>
            <person name="Huang M.-D."/>
            <person name="Li C.-Y."/>
            <person name="Huang L."/>
            <person name="Wang Z.-W."/>
            <person name="Zhao X."/>
            <person name="Zhong W.-Y."/>
            <person name="Peng D.-H."/>
            <person name="Ahmad S."/>
            <person name="Lan S."/>
            <person name="Zhang J.-S."/>
            <person name="Tsai W.-C."/>
            <person name="Van De Peer Y."/>
            <person name="Liu Z.-J."/>
        </authorList>
    </citation>
    <scope>NUCLEOTIDE SEQUENCE</scope>
    <source>
        <strain evidence="7">SCP</strain>
        <tissue evidence="7">Leaves</tissue>
    </source>
</reference>
<gene>
    <name evidence="7" type="ORF">QJS04_geneDACA024092</name>
</gene>
<dbReference type="GO" id="GO:0016020">
    <property type="term" value="C:membrane"/>
    <property type="evidence" value="ECO:0007669"/>
    <property type="project" value="UniProtKB-SubCell"/>
</dbReference>
<evidence type="ECO:0000256" key="1">
    <source>
        <dbReference type="ARBA" id="ARBA00004141"/>
    </source>
</evidence>
<feature type="transmembrane region" description="Helical" evidence="6">
    <location>
        <begin position="274"/>
        <end position="294"/>
    </location>
</feature>
<evidence type="ECO:0000256" key="5">
    <source>
        <dbReference type="ARBA" id="ARBA00023136"/>
    </source>
</evidence>
<feature type="transmembrane region" description="Helical" evidence="6">
    <location>
        <begin position="455"/>
        <end position="476"/>
    </location>
</feature>
<dbReference type="GO" id="GO:0015297">
    <property type="term" value="F:antiporter activity"/>
    <property type="evidence" value="ECO:0007669"/>
    <property type="project" value="InterPro"/>
</dbReference>
<feature type="transmembrane region" description="Helical" evidence="6">
    <location>
        <begin position="427"/>
        <end position="449"/>
    </location>
</feature>
<dbReference type="NCBIfam" id="TIGR00797">
    <property type="entry name" value="matE"/>
    <property type="match status" value="1"/>
</dbReference>
<dbReference type="AlphaFoldDB" id="A0AAV9BZ79"/>
<feature type="transmembrane region" description="Helical" evidence="6">
    <location>
        <begin position="398"/>
        <end position="420"/>
    </location>
</feature>
<dbReference type="EMBL" id="JAUJYN010000001">
    <property type="protein sequence ID" value="KAK1281403.1"/>
    <property type="molecule type" value="Genomic_DNA"/>
</dbReference>
<comment type="caution">
    <text evidence="7">The sequence shown here is derived from an EMBL/GenBank/DDBJ whole genome shotgun (WGS) entry which is preliminary data.</text>
</comment>
<evidence type="ECO:0000313" key="7">
    <source>
        <dbReference type="EMBL" id="KAK1281403.1"/>
    </source>
</evidence>
<sequence length="529" mass="57594">MGDHGSHRSDEPLLSGAPLGVLDIDETSRDAEETLGSGPVTVKVFWRVAWWESKNLWRLSWASIVISVFNFLLSLATQMFVGHLGALELAGASIANVGIQGLAYGIMLGMATAVQTVCGQAYGAKKYRAMGVVCQKAMILHLCAVVPLALLYWYSGPFLRAIGQADDIASSGQSYARGLLPQLVAFALYLPMQRFLQAQNIVNPVAALSVAVFGLHVLMTWAAVYKLRLGLVGAALTLSLSWWLLTVATWVYILRSASCGETWTGLSRKAFKGLWPYFKLTLASAVMLCLEVWYNQGLVLISGLLSNPEISLDAISICANYLSMDMMVMLGISNAASIRVGNELGAAHPRVARFAVIVVVSTCIVISIILSGIVLVFREPLSKLYTSSQDVIDMVVKLMPLLAISVFLNGIQPILSGVAIGSGWQAIVAYVNVGAYYFIGLTVACVLGFKTSLGVYGLWWGLILGVFVQTIVLIVITARTNWNKQVYLILFYFLLFFLLKNLILVLKILNIIHNHSQISCIKSKKSILT</sequence>
<proteinExistence type="inferred from homology"/>
<evidence type="ECO:0000256" key="6">
    <source>
        <dbReference type="RuleBase" id="RU004914"/>
    </source>
</evidence>
<dbReference type="Pfam" id="PF01554">
    <property type="entry name" value="MatE"/>
    <property type="match status" value="2"/>
</dbReference>
<protein>
    <recommendedName>
        <fullName evidence="6">Protein DETOXIFICATION</fullName>
    </recommendedName>
    <alternativeName>
        <fullName evidence="6">Multidrug and toxic compound extrusion protein</fullName>
    </alternativeName>
</protein>
<evidence type="ECO:0000256" key="2">
    <source>
        <dbReference type="ARBA" id="ARBA00010199"/>
    </source>
</evidence>
<evidence type="ECO:0000313" key="8">
    <source>
        <dbReference type="Proteomes" id="UP001179952"/>
    </source>
</evidence>
<dbReference type="InterPro" id="IPR045069">
    <property type="entry name" value="MATE_euk"/>
</dbReference>
<comment type="similarity">
    <text evidence="2 6">Belongs to the multi antimicrobial extrusion (MATE) (TC 2.A.66.1) family.</text>
</comment>
<organism evidence="7 8">
    <name type="scientific">Acorus gramineus</name>
    <name type="common">Dwarf sweet flag</name>
    <dbReference type="NCBI Taxonomy" id="55184"/>
    <lineage>
        <taxon>Eukaryota</taxon>
        <taxon>Viridiplantae</taxon>
        <taxon>Streptophyta</taxon>
        <taxon>Embryophyta</taxon>
        <taxon>Tracheophyta</taxon>
        <taxon>Spermatophyta</taxon>
        <taxon>Magnoliopsida</taxon>
        <taxon>Liliopsida</taxon>
        <taxon>Acoraceae</taxon>
        <taxon>Acorus</taxon>
    </lineage>
</organism>
<dbReference type="Proteomes" id="UP001179952">
    <property type="component" value="Unassembled WGS sequence"/>
</dbReference>
<feature type="transmembrane region" description="Helical" evidence="6">
    <location>
        <begin position="59"/>
        <end position="81"/>
    </location>
</feature>
<dbReference type="CDD" id="cd13132">
    <property type="entry name" value="MATE_eukaryotic"/>
    <property type="match status" value="1"/>
</dbReference>
<feature type="transmembrane region" description="Helical" evidence="6">
    <location>
        <begin position="136"/>
        <end position="154"/>
    </location>
</feature>
<evidence type="ECO:0000256" key="3">
    <source>
        <dbReference type="ARBA" id="ARBA00022692"/>
    </source>
</evidence>
<dbReference type="GO" id="GO:1990961">
    <property type="term" value="P:xenobiotic detoxification by transmembrane export across the plasma membrane"/>
    <property type="evidence" value="ECO:0007669"/>
    <property type="project" value="InterPro"/>
</dbReference>
<feature type="transmembrane region" description="Helical" evidence="6">
    <location>
        <begin position="204"/>
        <end position="224"/>
    </location>
</feature>
<keyword evidence="8" id="KW-1185">Reference proteome</keyword>